<evidence type="ECO:0000313" key="3">
    <source>
        <dbReference type="Proteomes" id="UP001189429"/>
    </source>
</evidence>
<dbReference type="EMBL" id="CAUYUJ010004125">
    <property type="protein sequence ID" value="CAK0808274.1"/>
    <property type="molecule type" value="Genomic_DNA"/>
</dbReference>
<gene>
    <name evidence="2" type="ORF">PCOR1329_LOCUS13914</name>
</gene>
<proteinExistence type="predicted"/>
<feature type="region of interest" description="Disordered" evidence="1">
    <location>
        <begin position="482"/>
        <end position="505"/>
    </location>
</feature>
<organism evidence="2 3">
    <name type="scientific">Prorocentrum cordatum</name>
    <dbReference type="NCBI Taxonomy" id="2364126"/>
    <lineage>
        <taxon>Eukaryota</taxon>
        <taxon>Sar</taxon>
        <taxon>Alveolata</taxon>
        <taxon>Dinophyceae</taxon>
        <taxon>Prorocentrales</taxon>
        <taxon>Prorocentraceae</taxon>
        <taxon>Prorocentrum</taxon>
    </lineage>
</organism>
<feature type="non-terminal residue" evidence="2">
    <location>
        <position position="1"/>
    </location>
</feature>
<feature type="non-terminal residue" evidence="2">
    <location>
        <position position="505"/>
    </location>
</feature>
<keyword evidence="3" id="KW-1185">Reference proteome</keyword>
<name>A0ABN9QRT8_9DINO</name>
<accession>A0ABN9QRT8</accession>
<sequence length="505" mass="53249">VSKAGSRSALTAVVGSMGGEVPSMGPTAVLRARGAVLELHAHTLGEMLIRISGTIEADAERVQAMVEDMLEPVSVVDIDGTIEADSERVQAMVEDMLEPVGEVDYDGVGFDRDSEVEKVRTTLRLVEGALDEVDGTFEADSERVQAMVEDMLEPVGEVDNDGVGCDRASETEQGGTTLTAGSLDEVKDTIEADATRVQAMMEDMLEPVSGVDNGLDRDSETEEVGATPRLPTVPHAVEVAKQEGATESEAELGKQQRLGFVIKANKEVQVEGCSEVIYADAPGGLCDQIVQACAPFEPGSEEHEAALARVLEGFGLSVDDYRSTITAPGGKKRKNKKKEAFGTAFRDPFFHNGSAFRASNTSRVHVVTSTIARAPRAAAFQGGACSTAGEGQHRFGLKPTSGAFEKTASCSLHEVAGDAVHGGASIDPVTGAVKNQAMAAGLRAVRSEPWASMFSLQLPLSSFGQGRAARVGPDDMRGDFGAVGDECPLRDPCSRHRQAPDYAAP</sequence>
<protein>
    <submittedName>
        <fullName evidence="2">Uncharacterized protein</fullName>
    </submittedName>
</protein>
<reference evidence="2" key="1">
    <citation type="submission" date="2023-10" db="EMBL/GenBank/DDBJ databases">
        <authorList>
            <person name="Chen Y."/>
            <person name="Shah S."/>
            <person name="Dougan E. K."/>
            <person name="Thang M."/>
            <person name="Chan C."/>
        </authorList>
    </citation>
    <scope>NUCLEOTIDE SEQUENCE [LARGE SCALE GENOMIC DNA]</scope>
</reference>
<comment type="caution">
    <text evidence="2">The sequence shown here is derived from an EMBL/GenBank/DDBJ whole genome shotgun (WGS) entry which is preliminary data.</text>
</comment>
<evidence type="ECO:0000313" key="2">
    <source>
        <dbReference type="EMBL" id="CAK0808274.1"/>
    </source>
</evidence>
<dbReference type="Proteomes" id="UP001189429">
    <property type="component" value="Unassembled WGS sequence"/>
</dbReference>
<evidence type="ECO:0000256" key="1">
    <source>
        <dbReference type="SAM" id="MobiDB-lite"/>
    </source>
</evidence>